<dbReference type="EMBL" id="VVIM01000001">
    <property type="protein sequence ID" value="KAB0803369.1"/>
    <property type="molecule type" value="Genomic_DNA"/>
</dbReference>
<proteinExistence type="predicted"/>
<dbReference type="PANTHER" id="PTHR33053:SF24">
    <property type="entry name" value="TRANSPOSASE DOMAIN-CONTAINING PROTEIN"/>
    <property type="match status" value="1"/>
</dbReference>
<gene>
    <name evidence="1" type="ORF">PPYR_00339</name>
</gene>
<name>A0A5N4B187_PHOPY</name>
<sequence>MSNNKPNYKFKDLVGKRQTYRRVAKALKTLKHNSNLEIKQNVATQSHIDGEGQNEINFVETEVATITNNEVSDSNNAKEINFLETEIVTFTNDELVHSNNTNNDCSENKNSFINSIRLWAITNHVTHSALTNLLHVLHPELPRDSRTLLKNPFTFICKQLDDNGQYCHFGLENRFNIDGLPLYHSSNKQVWPILCLLKNTRSKTSPFIIGLFYGYSKPKPLTLYLEDFVKELK</sequence>
<reference evidence="1 2" key="1">
    <citation type="journal article" date="2018" name="Elife">
        <title>Firefly genomes illuminate parallel origins of bioluminescence in beetles.</title>
        <authorList>
            <person name="Fallon T.R."/>
            <person name="Lower S.E."/>
            <person name="Chang C.H."/>
            <person name="Bessho-Uehara M."/>
            <person name="Martin G.J."/>
            <person name="Bewick A.J."/>
            <person name="Behringer M."/>
            <person name="Debat H.J."/>
            <person name="Wong I."/>
            <person name="Day J.C."/>
            <person name="Suvorov A."/>
            <person name="Silva C.J."/>
            <person name="Stanger-Hall K.F."/>
            <person name="Hall D.W."/>
            <person name="Schmitz R.J."/>
            <person name="Nelson D.R."/>
            <person name="Lewis S.M."/>
            <person name="Shigenobu S."/>
            <person name="Bybee S.M."/>
            <person name="Larracuente A.M."/>
            <person name="Oba Y."/>
            <person name="Weng J.K."/>
        </authorList>
    </citation>
    <scope>NUCLEOTIDE SEQUENCE [LARGE SCALE GENOMIC DNA]</scope>
    <source>
        <strain evidence="1">1611_PpyrPB1</strain>
        <tissue evidence="1">Whole body</tissue>
    </source>
</reference>
<organism evidence="1 2">
    <name type="scientific">Photinus pyralis</name>
    <name type="common">Common eastern firefly</name>
    <name type="synonym">Lampyris pyralis</name>
    <dbReference type="NCBI Taxonomy" id="7054"/>
    <lineage>
        <taxon>Eukaryota</taxon>
        <taxon>Metazoa</taxon>
        <taxon>Ecdysozoa</taxon>
        <taxon>Arthropoda</taxon>
        <taxon>Hexapoda</taxon>
        <taxon>Insecta</taxon>
        <taxon>Pterygota</taxon>
        <taxon>Neoptera</taxon>
        <taxon>Endopterygota</taxon>
        <taxon>Coleoptera</taxon>
        <taxon>Polyphaga</taxon>
        <taxon>Elateriformia</taxon>
        <taxon>Elateroidea</taxon>
        <taxon>Lampyridae</taxon>
        <taxon>Lampyrinae</taxon>
        <taxon>Photinus</taxon>
    </lineage>
</organism>
<dbReference type="InParanoid" id="A0A5N4B187"/>
<evidence type="ECO:0000313" key="1">
    <source>
        <dbReference type="EMBL" id="KAB0803369.1"/>
    </source>
</evidence>
<protein>
    <submittedName>
        <fullName evidence="1">Uncharacterized protein</fullName>
    </submittedName>
</protein>
<keyword evidence="2" id="KW-1185">Reference proteome</keyword>
<dbReference type="AlphaFoldDB" id="A0A5N4B187"/>
<comment type="caution">
    <text evidence="1">The sequence shown here is derived from an EMBL/GenBank/DDBJ whole genome shotgun (WGS) entry which is preliminary data.</text>
</comment>
<dbReference type="Proteomes" id="UP000327044">
    <property type="component" value="Unassembled WGS sequence"/>
</dbReference>
<evidence type="ECO:0000313" key="2">
    <source>
        <dbReference type="Proteomes" id="UP000327044"/>
    </source>
</evidence>
<dbReference type="PANTHER" id="PTHR33053">
    <property type="entry name" value="PROTEIN, PUTATIVE-RELATED"/>
    <property type="match status" value="1"/>
</dbReference>
<accession>A0A5N4B187</accession>